<dbReference type="SMART" id="SM00355">
    <property type="entry name" value="ZnF_C2H2"/>
    <property type="match status" value="12"/>
</dbReference>
<dbReference type="PROSITE" id="PS00028">
    <property type="entry name" value="ZINC_FINGER_C2H2_1"/>
    <property type="match status" value="9"/>
</dbReference>
<feature type="region of interest" description="Disordered" evidence="7">
    <location>
        <begin position="1"/>
        <end position="52"/>
    </location>
</feature>
<gene>
    <name evidence="10 11" type="primary">WIZ</name>
</gene>
<evidence type="ECO:0000259" key="8">
    <source>
        <dbReference type="PROSITE" id="PS50157"/>
    </source>
</evidence>
<dbReference type="InterPro" id="IPR013087">
    <property type="entry name" value="Znf_C2H2_type"/>
</dbReference>
<dbReference type="InterPro" id="IPR036236">
    <property type="entry name" value="Znf_C2H2_sf"/>
</dbReference>
<feature type="region of interest" description="Disordered" evidence="7">
    <location>
        <begin position="1059"/>
        <end position="1108"/>
    </location>
</feature>
<evidence type="ECO:0000256" key="3">
    <source>
        <dbReference type="ARBA" id="ARBA00022771"/>
    </source>
</evidence>
<feature type="compositionally biased region" description="Polar residues" evidence="7">
    <location>
        <begin position="1823"/>
        <end position="1850"/>
    </location>
</feature>
<feature type="domain" description="C2H2-type" evidence="8">
    <location>
        <begin position="1540"/>
        <end position="1567"/>
    </location>
</feature>
<keyword evidence="4" id="KW-0862">Zinc</keyword>
<feature type="domain" description="C2H2-type" evidence="8">
    <location>
        <begin position="454"/>
        <end position="481"/>
    </location>
</feature>
<evidence type="ECO:0000256" key="6">
    <source>
        <dbReference type="PROSITE-ProRule" id="PRU00042"/>
    </source>
</evidence>
<feature type="region of interest" description="Disordered" evidence="7">
    <location>
        <begin position="1789"/>
        <end position="1855"/>
    </location>
</feature>
<dbReference type="CTD" id="58525"/>
<dbReference type="Pfam" id="PF00096">
    <property type="entry name" value="zf-C2H2"/>
    <property type="match status" value="1"/>
</dbReference>
<feature type="compositionally biased region" description="Low complexity" evidence="7">
    <location>
        <begin position="1091"/>
        <end position="1100"/>
    </location>
</feature>
<keyword evidence="3 6" id="KW-0863">Zinc-finger</keyword>
<feature type="compositionally biased region" description="Basic and acidic residues" evidence="7">
    <location>
        <begin position="1789"/>
        <end position="1808"/>
    </location>
</feature>
<evidence type="ECO:0000256" key="7">
    <source>
        <dbReference type="SAM" id="MobiDB-lite"/>
    </source>
</evidence>
<feature type="compositionally biased region" description="Gly residues" evidence="7">
    <location>
        <begin position="1446"/>
        <end position="1457"/>
    </location>
</feature>
<feature type="domain" description="C2H2-type" evidence="8">
    <location>
        <begin position="1734"/>
        <end position="1761"/>
    </location>
</feature>
<feature type="region of interest" description="Disordered" evidence="7">
    <location>
        <begin position="1978"/>
        <end position="2010"/>
    </location>
</feature>
<feature type="domain" description="C2H2-type" evidence="8">
    <location>
        <begin position="1907"/>
        <end position="1929"/>
    </location>
</feature>
<keyword evidence="2" id="KW-0479">Metal-binding</keyword>
<evidence type="ECO:0000256" key="1">
    <source>
        <dbReference type="ARBA" id="ARBA00004123"/>
    </source>
</evidence>
<keyword evidence="5" id="KW-0539">Nucleus</keyword>
<dbReference type="OrthoDB" id="8963894at2759"/>
<evidence type="ECO:0000256" key="5">
    <source>
        <dbReference type="ARBA" id="ARBA00023242"/>
    </source>
</evidence>
<dbReference type="PANTHER" id="PTHR24396">
    <property type="entry name" value="ZINC FINGER PROTEIN"/>
    <property type="match status" value="1"/>
</dbReference>
<feature type="compositionally biased region" description="Polar residues" evidence="7">
    <location>
        <begin position="1991"/>
        <end position="2000"/>
    </location>
</feature>
<keyword evidence="9" id="KW-1185">Reference proteome</keyword>
<organism evidence="9 11">
    <name type="scientific">Geotrypetes seraphini</name>
    <name type="common">Gaboon caecilian</name>
    <name type="synonym">Caecilia seraphini</name>
    <dbReference type="NCBI Taxonomy" id="260995"/>
    <lineage>
        <taxon>Eukaryota</taxon>
        <taxon>Metazoa</taxon>
        <taxon>Chordata</taxon>
        <taxon>Craniata</taxon>
        <taxon>Vertebrata</taxon>
        <taxon>Euteleostomi</taxon>
        <taxon>Amphibia</taxon>
        <taxon>Gymnophiona</taxon>
        <taxon>Geotrypetes</taxon>
    </lineage>
</organism>
<feature type="domain" description="C2H2-type" evidence="8">
    <location>
        <begin position="1008"/>
        <end position="1030"/>
    </location>
</feature>
<feature type="region of interest" description="Disordered" evidence="7">
    <location>
        <begin position="1425"/>
        <end position="1513"/>
    </location>
</feature>
<dbReference type="GeneID" id="117349847"/>
<dbReference type="PANTHER" id="PTHR24396:SF22">
    <property type="entry name" value="PROTEIN WIZ"/>
    <property type="match status" value="1"/>
</dbReference>
<reference evidence="10 11" key="1">
    <citation type="submission" date="2025-04" db="UniProtKB">
        <authorList>
            <consortium name="RefSeq"/>
        </authorList>
    </citation>
    <scope>IDENTIFICATION</scope>
</reference>
<evidence type="ECO:0000256" key="2">
    <source>
        <dbReference type="ARBA" id="ARBA00022723"/>
    </source>
</evidence>
<comment type="subcellular location">
    <subcellularLocation>
        <location evidence="1">Nucleus</location>
    </subcellularLocation>
</comment>
<dbReference type="SUPFAM" id="SSF57667">
    <property type="entry name" value="beta-beta-alpha zinc fingers"/>
    <property type="match status" value="2"/>
</dbReference>
<dbReference type="GO" id="GO:0005634">
    <property type="term" value="C:nucleus"/>
    <property type="evidence" value="ECO:0007669"/>
    <property type="project" value="UniProtKB-SubCell"/>
</dbReference>
<feature type="region of interest" description="Disordered" evidence="7">
    <location>
        <begin position="1644"/>
        <end position="1669"/>
    </location>
</feature>
<dbReference type="GO" id="GO:0000981">
    <property type="term" value="F:DNA-binding transcription factor activity, RNA polymerase II-specific"/>
    <property type="evidence" value="ECO:0007669"/>
    <property type="project" value="TreeGrafter"/>
</dbReference>
<dbReference type="GO" id="GO:0008270">
    <property type="term" value="F:zinc ion binding"/>
    <property type="evidence" value="ECO:0007669"/>
    <property type="project" value="UniProtKB-KW"/>
</dbReference>
<dbReference type="Gene3D" id="3.30.160.60">
    <property type="entry name" value="Classic Zinc Finger"/>
    <property type="match status" value="1"/>
</dbReference>
<feature type="compositionally biased region" description="Low complexity" evidence="7">
    <location>
        <begin position="1430"/>
        <end position="1445"/>
    </location>
</feature>
<feature type="region of interest" description="Disordered" evidence="7">
    <location>
        <begin position="1136"/>
        <end position="1179"/>
    </location>
</feature>
<accession>A0A6P8PDY1</accession>
<name>A0A6P8PDY1_GEOSA</name>
<evidence type="ECO:0000256" key="4">
    <source>
        <dbReference type="ARBA" id="ARBA00022833"/>
    </source>
</evidence>
<evidence type="ECO:0000313" key="10">
    <source>
        <dbReference type="RefSeq" id="XP_033779344.1"/>
    </source>
</evidence>
<evidence type="ECO:0000313" key="9">
    <source>
        <dbReference type="Proteomes" id="UP000515159"/>
    </source>
</evidence>
<proteinExistence type="predicted"/>
<feature type="compositionally biased region" description="Low complexity" evidence="7">
    <location>
        <begin position="1646"/>
        <end position="1659"/>
    </location>
</feature>
<dbReference type="PROSITE" id="PS50157">
    <property type="entry name" value="ZINC_FINGER_C2H2_2"/>
    <property type="match status" value="8"/>
</dbReference>
<feature type="compositionally biased region" description="Polar residues" evidence="7">
    <location>
        <begin position="1331"/>
        <end position="1340"/>
    </location>
</feature>
<dbReference type="Pfam" id="PF23015">
    <property type="entry name" value="zf-WIZ"/>
    <property type="match status" value="1"/>
</dbReference>
<dbReference type="InterPro" id="IPR055125">
    <property type="entry name" value="Wiz_C_Znf"/>
</dbReference>
<feature type="domain" description="C2H2-type" evidence="8">
    <location>
        <begin position="1180"/>
        <end position="1202"/>
    </location>
</feature>
<dbReference type="Proteomes" id="UP000515159">
    <property type="component" value="Chromosome 16"/>
</dbReference>
<feature type="domain" description="C2H2-type" evidence="8">
    <location>
        <begin position="1360"/>
        <end position="1382"/>
    </location>
</feature>
<dbReference type="RefSeq" id="XP_033779344.1">
    <property type="nucleotide sequence ID" value="XM_033923453.1"/>
</dbReference>
<feature type="region of interest" description="Disordered" evidence="7">
    <location>
        <begin position="1589"/>
        <end position="1615"/>
    </location>
</feature>
<dbReference type="GO" id="GO:0000978">
    <property type="term" value="F:RNA polymerase II cis-regulatory region sequence-specific DNA binding"/>
    <property type="evidence" value="ECO:0007669"/>
    <property type="project" value="TreeGrafter"/>
</dbReference>
<evidence type="ECO:0000313" key="11">
    <source>
        <dbReference type="RefSeq" id="XP_033779345.1"/>
    </source>
</evidence>
<protein>
    <submittedName>
        <fullName evidence="10 11">Protein Wiz isoform X1</fullName>
    </submittedName>
</protein>
<dbReference type="InterPro" id="IPR051643">
    <property type="entry name" value="Transcr_Reg_ZincFinger"/>
</dbReference>
<feature type="compositionally biased region" description="Low complexity" evidence="7">
    <location>
        <begin position="1234"/>
        <end position="1254"/>
    </location>
</feature>
<feature type="region of interest" description="Disordered" evidence="7">
    <location>
        <begin position="659"/>
        <end position="753"/>
    </location>
</feature>
<dbReference type="RefSeq" id="XP_033779345.1">
    <property type="nucleotide sequence ID" value="XM_033923454.1"/>
</dbReference>
<feature type="domain" description="C2H2-type" evidence="8">
    <location>
        <begin position="494"/>
        <end position="521"/>
    </location>
</feature>
<feature type="compositionally biased region" description="Basic residues" evidence="7">
    <location>
        <begin position="729"/>
        <end position="742"/>
    </location>
</feature>
<feature type="region of interest" description="Disordered" evidence="7">
    <location>
        <begin position="1229"/>
        <end position="1357"/>
    </location>
</feature>
<dbReference type="KEGG" id="gsh:117349847"/>
<sequence>MEGVSSPPLPEEQREQQRQQQVEEGEDDDDGEGTHVLVTLEPDEEDFPTTAGDEISVVIVKESGTSPSRVADLSMGVPGDAGSQGSSFYPPFEDPDRMSRKGMVTSGSEIMCGLREDANIFTHLSHAQQCFRPHEDEVEDEQNPSMGGAILTKPHRRELWFQGMADIRSLNASSSASWDCLALTAKDGGSQGERISQRTYGCREFQVAGLPCPREIPFTLDSRIPNAVKLSADLAENDTEVLLSEAPPETYIANSRVQMACREEKYFKVEPRPHEAFHPELVEKSRQNIQRFEWVPEPIERLSPTSKEKSKSVDIGMGISMRGSIVRSEPPPITLPVLRKTLNPSLNKTATLERGLSHRKALGLEPHLNEIATLKSNADWMLQKPNIQTSASLTGVKCSWTVNADDLVEQIPSSSLEVTSCGNYDTEMRPYMCDMLLGKRDKEDLVQEEDASVYTCIECSIYFKKKDHLLEHMLQHSQVSDQAQEDVLPVTCLFSCNECGWTFRDSMSLEQHSRLHQESREKIIEEIQKLNEFSDEGREARLQCPKCVFGTNSSKVFVQHAKMHVRERKDQGVKSMSLFGSAGGKMHETPVQQMYTHFQPNELSPSPPSQLQVYSGGSKSISTCFLCGFPAPSEDILKEHMKYSHSNLSWEVEAFKEDCSQPGTSRDSYAPRPRTFSESDYFGQAERLLTPPRQKSPAHYEPKHGFSIGHQRREKSELSKKAMQTSKFQARKRAPYGSKKKLGMNPLNPAKSYSSQMGLKMKKRRLAHLRGPSGENPSKPQGTLADVWRGWSSENNHENLREGHTVYSDVDHAKAMVRSKRFVVPQSALDLKRCFRDTLRSADPSTISKRQQHQLRNMVPIVLLKALNLRRRAKTHYGKLFKRKLVAAAAAAAAAPSRDLLLDENFPMDFLFRDPQLEGSLIPDDLLDPDSLILRNEERKCPYCPDRFHNGIGLANHVRGHLNRVGVNYNVRHFISAEEVKAIEQKFSFQKKKKKGMANFDPGTFSLMRCEFCGAGFDTRAGLSSHARAHLRDFGITNWELTISPINILKELLANSPDRTLLRSPPGGGSVPSSPRHERESSSYGRKSTTPMSESSLPRSPRSPFPPAWVEESAQSYADVGAGSEDEEMVAAEMGSPGVQKNNSPAGPLDPSANRMGGKMSPEPQGNKHESQDSKSQNLTTCEVCGACFETRKGLSSHARSHLRQLGVAESESSGAPIDLLYELVKQNKGNADSSRSASSSLSLPLGKKTGSSKEGAGSPRPAVLPLGKPPERQSDPPAANTAIESSQGFSPKSPPQPGSPQMKKTPSSLPASPPTKNPEDKNTKLPMSPLHNSPKSQWAPQEDEGPLNLTVDSDLGKDTDCQLCGAWFETKKGLSSHARAHLRHLGVTDPDAKGSSIDVLNDLIKSDEFKDRLSSLLPSERKLLQGLGSPENPSPNSSGVTTSGAAGGGGGGGSSGGSSMKQRLSPQLQPKPLSKHPGPPLPHSSSLMKKIKSRPSHLPTGIRLPGQKKVSREPYWAPSAEMSPLNLSSGAEQEPTRDIRCEFCGEYFENRKGLSSHARSHLRQMGVTEWYVNGSPIDTLRDLLKRRSQPRGTPGVLGTGQVPSQGPGPKSMSKSEMRLMGALESHSSAPIRVPNIPKKLSHLGSPVAHSPSASPPTARKMFPGHSPSLQKKLKQDAMRVDFKHMMAGGLMNEAPTASKGWASHEDMSPLNLSFTDSRFSSPSASRTEPARDIRCEFCGEYFENRKGLSSHARSHLRQMGVTEWSVNGSPIDTLREIIKKKKPCPIKKEPSVADMEQQRRAAEERAIPKSPGKVLQAFPVSSLGSKTGKPSPTASNLSRELHISSSAPSKPQAPFLTPIATKRHLQDERMLHSEPKQKTYIQTELPFKFKVKSKSTQEKISASSEACCELCGLYFENRKALASHARAHLRQFGVTEWCVNGSPIETLSEWIKHRPQKAGAYRSYIQGGRPFTKKFRRVSHTSDPDANGKRVTTQQSSSLVPVGKGPEKELMQTEVNKGPDVGSAEDDPMVCPATPSETEELQRQNINTFERRPMKLPAPPAPRDDEGMDFQQKIEEVRQTPQRVRPVPSLVPRPPQTSLVKFVGNIYTLKCRFCDVEFQGPLSIQEEWVRHLQRHILDMNFSKASPRCEASRTPDALAAAQ</sequence>